<dbReference type="SMART" id="SM00864">
    <property type="entry name" value="Tubulin"/>
    <property type="match status" value="1"/>
</dbReference>
<keyword evidence="8" id="KW-0132">Cell division</keyword>
<organism evidence="8 9">
    <name type="scientific">Methanothrix soehngenii</name>
    <name type="common">Methanosaeta concilii</name>
    <dbReference type="NCBI Taxonomy" id="2223"/>
    <lineage>
        <taxon>Archaea</taxon>
        <taxon>Methanobacteriati</taxon>
        <taxon>Methanobacteriota</taxon>
        <taxon>Stenosarchaea group</taxon>
        <taxon>Methanomicrobia</taxon>
        <taxon>Methanotrichales</taxon>
        <taxon>Methanotrichaceae</taxon>
        <taxon>Methanothrix</taxon>
    </lineage>
</organism>
<keyword evidence="2 6" id="KW-0963">Cytoplasm</keyword>
<dbReference type="PANTHER" id="PTHR30314">
    <property type="entry name" value="CELL DIVISION PROTEIN FTSZ-RELATED"/>
    <property type="match status" value="1"/>
</dbReference>
<comment type="caution">
    <text evidence="8">The sequence shown here is derived from an EMBL/GenBank/DDBJ whole genome shotgun (WGS) entry which is preliminary data.</text>
</comment>
<keyword evidence="3 6" id="KW-0547">Nucleotide-binding</keyword>
<evidence type="ECO:0000256" key="3">
    <source>
        <dbReference type="ARBA" id="ARBA00022741"/>
    </source>
</evidence>
<evidence type="ECO:0000256" key="1">
    <source>
        <dbReference type="ARBA" id="ARBA00006877"/>
    </source>
</evidence>
<dbReference type="InterPro" id="IPR036525">
    <property type="entry name" value="Tubulin/FtsZ_GTPase_sf"/>
</dbReference>
<evidence type="ECO:0000256" key="5">
    <source>
        <dbReference type="ARBA" id="ARBA00023134"/>
    </source>
</evidence>
<keyword evidence="5 6" id="KW-0342">GTP-binding</keyword>
<dbReference type="HAMAP" id="MF_01946">
    <property type="entry name" value="CetZ"/>
    <property type="match status" value="1"/>
</dbReference>
<feature type="binding site" evidence="6">
    <location>
        <position position="179"/>
    </location>
    <ligand>
        <name>GTP</name>
        <dbReference type="ChEBI" id="CHEBI:37565"/>
    </ligand>
</feature>
<evidence type="ECO:0000313" key="9">
    <source>
        <dbReference type="Proteomes" id="UP000544742"/>
    </source>
</evidence>
<comment type="function">
    <text evidence="6">Involved in cell shape control.</text>
</comment>
<feature type="binding site" evidence="6">
    <location>
        <begin position="11"/>
        <end position="15"/>
    </location>
    <ligand>
        <name>GTP</name>
        <dbReference type="ChEBI" id="CHEBI:37565"/>
    </ligand>
</feature>
<dbReference type="GO" id="GO:0051301">
    <property type="term" value="P:cell division"/>
    <property type="evidence" value="ECO:0007669"/>
    <property type="project" value="UniProtKB-KW"/>
</dbReference>
<comment type="similarity">
    <text evidence="1 6">Belongs to the CetZ family.</text>
</comment>
<proteinExistence type="inferred from homology"/>
<evidence type="ECO:0000313" key="8">
    <source>
        <dbReference type="EMBL" id="NLJ23116.1"/>
    </source>
</evidence>
<dbReference type="InterPro" id="IPR032907">
    <property type="entry name" value="CetZ"/>
</dbReference>
<dbReference type="SUPFAM" id="SSF52490">
    <property type="entry name" value="Tubulin nucleotide-binding domain-like"/>
    <property type="match status" value="1"/>
</dbReference>
<feature type="binding site" evidence="6">
    <location>
        <begin position="118"/>
        <end position="120"/>
    </location>
    <ligand>
        <name>GTP</name>
        <dbReference type="ChEBI" id="CHEBI:37565"/>
    </ligand>
</feature>
<evidence type="ECO:0000256" key="4">
    <source>
        <dbReference type="ARBA" id="ARBA00022960"/>
    </source>
</evidence>
<dbReference type="Gene3D" id="3.40.50.1440">
    <property type="entry name" value="Tubulin/FtsZ, GTPase domain"/>
    <property type="match status" value="1"/>
</dbReference>
<keyword evidence="8" id="KW-0131">Cell cycle</keyword>
<dbReference type="SUPFAM" id="SSF55307">
    <property type="entry name" value="Tubulin C-terminal domain-like"/>
    <property type="match status" value="1"/>
</dbReference>
<evidence type="ECO:0000259" key="7">
    <source>
        <dbReference type="SMART" id="SM00864"/>
    </source>
</evidence>
<dbReference type="InterPro" id="IPR003008">
    <property type="entry name" value="Tubulin_FtsZ_GTPase"/>
</dbReference>
<dbReference type="GO" id="GO:0032153">
    <property type="term" value="C:cell division site"/>
    <property type="evidence" value="ECO:0007669"/>
    <property type="project" value="TreeGrafter"/>
</dbReference>
<name>A0A7K4AJD0_METSH</name>
<dbReference type="EMBL" id="JAAYUN010000144">
    <property type="protein sequence ID" value="NLJ23116.1"/>
    <property type="molecule type" value="Genomic_DNA"/>
</dbReference>
<protein>
    <recommendedName>
        <fullName evidence="6">Tubulin-like protein CetZ</fullName>
    </recommendedName>
</protein>
<dbReference type="InterPro" id="IPR045061">
    <property type="entry name" value="FtsZ/CetZ"/>
</dbReference>
<keyword evidence="4 6" id="KW-0133">Cell shape</keyword>
<dbReference type="GO" id="GO:0005525">
    <property type="term" value="F:GTP binding"/>
    <property type="evidence" value="ECO:0007669"/>
    <property type="project" value="UniProtKB-UniRule"/>
</dbReference>
<dbReference type="InterPro" id="IPR008280">
    <property type="entry name" value="Tub_FtsZ_C"/>
</dbReference>
<gene>
    <name evidence="6" type="primary">cetZ</name>
    <name evidence="8" type="ORF">GX426_08415</name>
</gene>
<evidence type="ECO:0000256" key="6">
    <source>
        <dbReference type="HAMAP-Rule" id="MF_01946"/>
    </source>
</evidence>
<feature type="domain" description="Tubulin/FtsZ GTPase" evidence="7">
    <location>
        <begin position="3"/>
        <end position="215"/>
    </location>
</feature>
<dbReference type="GO" id="GO:0005737">
    <property type="term" value="C:cytoplasm"/>
    <property type="evidence" value="ECO:0007669"/>
    <property type="project" value="UniProtKB-SubCell"/>
</dbReference>
<sequence length="369" mass="40501">MLNVLILGVGQCGNRILDAVNKEAMGGGGASKIAKYCLKPKFPSRVETVAINTAINDLKELRYTTAKDRLHVPNLHGMGANRNVGKQAFMDNRDSIMGEIEKRGDFDLAFVLTSTSGGTGSSFSPLLINELKRQYPNITVVTVAILPFREEGSIYLQNAAFSMRELMELDADGIILADNQYMKRFSGDIASAYDKINSTIAQRLLFLIESLDSEMLSVTDLGDFKTVMNGGLRIGTMGYYQADGKNTSVKDAIENSLKPNNLLYPANVADDAARAMVIIQGSKEHLDVDQITKEVEKITASAGHVFKGIVVKKGHPRVLSVFTLAAAPELESIYAQAARGMQDEKEKRSRARKQLDDAFAHIEDLEEIY</sequence>
<dbReference type="PANTHER" id="PTHR30314:SF10">
    <property type="entry name" value="TUBULIN-LIKE PROTEIN CETZ"/>
    <property type="match status" value="1"/>
</dbReference>
<dbReference type="AlphaFoldDB" id="A0A7K4AJD0"/>
<dbReference type="Pfam" id="PF00091">
    <property type="entry name" value="Tubulin"/>
    <property type="match status" value="1"/>
</dbReference>
<feature type="binding site" evidence="6">
    <location>
        <position position="197"/>
    </location>
    <ligand>
        <name>GTP</name>
        <dbReference type="ChEBI" id="CHEBI:37565"/>
    </ligand>
</feature>
<dbReference type="GO" id="GO:0003924">
    <property type="term" value="F:GTPase activity"/>
    <property type="evidence" value="ECO:0007669"/>
    <property type="project" value="InterPro"/>
</dbReference>
<comment type="subcellular location">
    <subcellularLocation>
        <location evidence="6">Cytoplasm</location>
    </subcellularLocation>
</comment>
<feature type="binding site" evidence="6">
    <location>
        <position position="151"/>
    </location>
    <ligand>
        <name>GTP</name>
        <dbReference type="ChEBI" id="CHEBI:37565"/>
    </ligand>
</feature>
<dbReference type="Proteomes" id="UP000544742">
    <property type="component" value="Unassembled WGS sequence"/>
</dbReference>
<dbReference type="GO" id="GO:0008360">
    <property type="term" value="P:regulation of cell shape"/>
    <property type="evidence" value="ECO:0007669"/>
    <property type="project" value="UniProtKB-UniRule"/>
</dbReference>
<dbReference type="RefSeq" id="WP_276620393.1">
    <property type="nucleotide sequence ID" value="NZ_JBCEYR010000017.1"/>
</dbReference>
<reference evidence="8 9" key="1">
    <citation type="journal article" date="2020" name="Biotechnol. Biofuels">
        <title>New insights from the biogas microbiome by comprehensive genome-resolved metagenomics of nearly 1600 species originating from multiple anaerobic digesters.</title>
        <authorList>
            <person name="Campanaro S."/>
            <person name="Treu L."/>
            <person name="Rodriguez-R L.M."/>
            <person name="Kovalovszki A."/>
            <person name="Ziels R.M."/>
            <person name="Maus I."/>
            <person name="Zhu X."/>
            <person name="Kougias P.G."/>
            <person name="Basile A."/>
            <person name="Luo G."/>
            <person name="Schluter A."/>
            <person name="Konstantinidis K.T."/>
            <person name="Angelidaki I."/>
        </authorList>
    </citation>
    <scope>NUCLEOTIDE SEQUENCE [LARGE SCALE GENOMIC DNA]</scope>
    <source>
        <strain evidence="8">AS27yjCOA_157</strain>
    </source>
</reference>
<accession>A0A7K4AJD0</accession>
<evidence type="ECO:0000256" key="2">
    <source>
        <dbReference type="ARBA" id="ARBA00022490"/>
    </source>
</evidence>